<keyword evidence="2" id="KW-1185">Reference proteome</keyword>
<sequence length="74" mass="8624">MRGRAKELVQKRTEQERWLVRRDAAGSTSLRVHTCSAGEAVRFCSTRWAVQISREHCRRRVHPQPTGLRRLGIQ</sequence>
<reference evidence="1" key="1">
    <citation type="journal article" date="2021" name="bioRxiv">
        <title>Whole Genome Assembly and Annotation of Northern Wild Rice, Zizania palustris L., Supports a Whole Genome Duplication in the Zizania Genus.</title>
        <authorList>
            <person name="Haas M."/>
            <person name="Kono T."/>
            <person name="Macchietto M."/>
            <person name="Millas R."/>
            <person name="McGilp L."/>
            <person name="Shao M."/>
            <person name="Duquette J."/>
            <person name="Hirsch C.N."/>
            <person name="Kimball J."/>
        </authorList>
    </citation>
    <scope>NUCLEOTIDE SEQUENCE</scope>
    <source>
        <tissue evidence="1">Fresh leaf tissue</tissue>
    </source>
</reference>
<organism evidence="1 2">
    <name type="scientific">Zizania palustris</name>
    <name type="common">Northern wild rice</name>
    <dbReference type="NCBI Taxonomy" id="103762"/>
    <lineage>
        <taxon>Eukaryota</taxon>
        <taxon>Viridiplantae</taxon>
        <taxon>Streptophyta</taxon>
        <taxon>Embryophyta</taxon>
        <taxon>Tracheophyta</taxon>
        <taxon>Spermatophyta</taxon>
        <taxon>Magnoliopsida</taxon>
        <taxon>Liliopsida</taxon>
        <taxon>Poales</taxon>
        <taxon>Poaceae</taxon>
        <taxon>BOP clade</taxon>
        <taxon>Oryzoideae</taxon>
        <taxon>Oryzeae</taxon>
        <taxon>Zizaniinae</taxon>
        <taxon>Zizania</taxon>
    </lineage>
</organism>
<comment type="caution">
    <text evidence="1">The sequence shown here is derived from an EMBL/GenBank/DDBJ whole genome shotgun (WGS) entry which is preliminary data.</text>
</comment>
<accession>A0A8J5S0G7</accession>
<dbReference type="Proteomes" id="UP000729402">
    <property type="component" value="Unassembled WGS sequence"/>
</dbReference>
<reference evidence="1" key="2">
    <citation type="submission" date="2021-02" db="EMBL/GenBank/DDBJ databases">
        <authorList>
            <person name="Kimball J.A."/>
            <person name="Haas M.W."/>
            <person name="Macchietto M."/>
            <person name="Kono T."/>
            <person name="Duquette J."/>
            <person name="Shao M."/>
        </authorList>
    </citation>
    <scope>NUCLEOTIDE SEQUENCE</scope>
    <source>
        <tissue evidence="1">Fresh leaf tissue</tissue>
    </source>
</reference>
<protein>
    <submittedName>
        <fullName evidence="1">Uncharacterized protein</fullName>
    </submittedName>
</protein>
<dbReference type="EMBL" id="JAAALK010000288">
    <property type="protein sequence ID" value="KAG8052600.1"/>
    <property type="molecule type" value="Genomic_DNA"/>
</dbReference>
<name>A0A8J5S0G7_ZIZPA</name>
<gene>
    <name evidence="1" type="ORF">GUJ93_ZPchr0001g31805</name>
</gene>
<evidence type="ECO:0000313" key="2">
    <source>
        <dbReference type="Proteomes" id="UP000729402"/>
    </source>
</evidence>
<proteinExistence type="predicted"/>
<dbReference type="AlphaFoldDB" id="A0A8J5S0G7"/>
<evidence type="ECO:0000313" key="1">
    <source>
        <dbReference type="EMBL" id="KAG8052600.1"/>
    </source>
</evidence>